<evidence type="ECO:0000313" key="3">
    <source>
        <dbReference type="Proteomes" id="UP001432027"/>
    </source>
</evidence>
<sequence>MQSSLLSLLLVGAAVAISSQKSEEPPCGLPPFVDVLPAKQSKDLRETWKQWKEGGECVTEQAATHAILGTLTPEEHRAVFGGG</sequence>
<reference evidence="2" key="1">
    <citation type="submission" date="2023-10" db="EMBL/GenBank/DDBJ databases">
        <title>Genome assembly of Pristionchus species.</title>
        <authorList>
            <person name="Yoshida K."/>
            <person name="Sommer R.J."/>
        </authorList>
    </citation>
    <scope>NUCLEOTIDE SEQUENCE</scope>
    <source>
        <strain evidence="2">RS0144</strain>
    </source>
</reference>
<organism evidence="2 3">
    <name type="scientific">Pristionchus entomophagus</name>
    <dbReference type="NCBI Taxonomy" id="358040"/>
    <lineage>
        <taxon>Eukaryota</taxon>
        <taxon>Metazoa</taxon>
        <taxon>Ecdysozoa</taxon>
        <taxon>Nematoda</taxon>
        <taxon>Chromadorea</taxon>
        <taxon>Rhabditida</taxon>
        <taxon>Rhabditina</taxon>
        <taxon>Diplogasteromorpha</taxon>
        <taxon>Diplogasteroidea</taxon>
        <taxon>Neodiplogasteridae</taxon>
        <taxon>Pristionchus</taxon>
    </lineage>
</organism>
<evidence type="ECO:0000256" key="1">
    <source>
        <dbReference type="SAM" id="SignalP"/>
    </source>
</evidence>
<protein>
    <submittedName>
        <fullName evidence="2">Uncharacterized protein</fullName>
    </submittedName>
</protein>
<dbReference type="Proteomes" id="UP001432027">
    <property type="component" value="Unassembled WGS sequence"/>
</dbReference>
<keyword evidence="1" id="KW-0732">Signal</keyword>
<keyword evidence="3" id="KW-1185">Reference proteome</keyword>
<feature type="signal peptide" evidence="1">
    <location>
        <begin position="1"/>
        <end position="16"/>
    </location>
</feature>
<proteinExistence type="predicted"/>
<feature type="non-terminal residue" evidence="2">
    <location>
        <position position="83"/>
    </location>
</feature>
<dbReference type="AlphaFoldDB" id="A0AAV5T4K0"/>
<feature type="chain" id="PRO_5043528994" evidence="1">
    <location>
        <begin position="17"/>
        <end position="83"/>
    </location>
</feature>
<accession>A0AAV5T4K0</accession>
<evidence type="ECO:0000313" key="2">
    <source>
        <dbReference type="EMBL" id="GMS87270.1"/>
    </source>
</evidence>
<comment type="caution">
    <text evidence="2">The sequence shown here is derived from an EMBL/GenBank/DDBJ whole genome shotgun (WGS) entry which is preliminary data.</text>
</comment>
<dbReference type="EMBL" id="BTSX01000003">
    <property type="protein sequence ID" value="GMS87270.1"/>
    <property type="molecule type" value="Genomic_DNA"/>
</dbReference>
<gene>
    <name evidence="2" type="ORF">PENTCL1PPCAC_9445</name>
</gene>
<name>A0AAV5T4K0_9BILA</name>